<dbReference type="AlphaFoldDB" id="A0A2S8IRD8"/>
<evidence type="ECO:0000313" key="3">
    <source>
        <dbReference type="EMBL" id="PQP17313.1"/>
    </source>
</evidence>
<comment type="caution">
    <text evidence="3">The sequence shown here is derived from an EMBL/GenBank/DDBJ whole genome shotgun (WGS) entry which is preliminary data.</text>
</comment>
<organism evidence="3 4">
    <name type="scientific">Rhodococcus opacus</name>
    <name type="common">Nocardia opaca</name>
    <dbReference type="NCBI Taxonomy" id="37919"/>
    <lineage>
        <taxon>Bacteria</taxon>
        <taxon>Bacillati</taxon>
        <taxon>Actinomycetota</taxon>
        <taxon>Actinomycetes</taxon>
        <taxon>Mycobacteriales</taxon>
        <taxon>Nocardiaceae</taxon>
        <taxon>Rhodococcus</taxon>
    </lineage>
</organism>
<dbReference type="Proteomes" id="UP000239290">
    <property type="component" value="Unassembled WGS sequence"/>
</dbReference>
<feature type="domain" description="RES" evidence="2">
    <location>
        <begin position="7"/>
        <end position="57"/>
    </location>
</feature>
<accession>A0A2S8IRD8</accession>
<sequence length="107" mass="11743">MLVNRELRVADATSNAAIQFGMTSEISTTTDYALTQQWAQALRAAGFDGIRYWARHEKTPRACRATTPSDLAGPKTQSMRTKQPWPPTTTPPESPNPTSRPTPPSNS</sequence>
<evidence type="ECO:0000313" key="4">
    <source>
        <dbReference type="Proteomes" id="UP000239290"/>
    </source>
</evidence>
<dbReference type="InterPro" id="IPR014914">
    <property type="entry name" value="RES_dom"/>
</dbReference>
<reference evidence="4" key="1">
    <citation type="submission" date="2018-02" db="EMBL/GenBank/DDBJ databases">
        <title>Draft genome sequencing of Rhodococcus opacus KU647198.</title>
        <authorList>
            <person name="Zheng B.-X."/>
        </authorList>
    </citation>
    <scope>NUCLEOTIDE SEQUENCE [LARGE SCALE GENOMIC DNA]</scope>
    <source>
        <strain evidence="4">04-OD7</strain>
    </source>
</reference>
<dbReference type="Pfam" id="PF08808">
    <property type="entry name" value="RES"/>
    <property type="match status" value="1"/>
</dbReference>
<name>A0A2S8IRD8_RHOOP</name>
<evidence type="ECO:0000259" key="2">
    <source>
        <dbReference type="Pfam" id="PF08808"/>
    </source>
</evidence>
<proteinExistence type="predicted"/>
<protein>
    <recommendedName>
        <fullName evidence="2">RES domain-containing protein</fullName>
    </recommendedName>
</protein>
<evidence type="ECO:0000256" key="1">
    <source>
        <dbReference type="SAM" id="MobiDB-lite"/>
    </source>
</evidence>
<feature type="region of interest" description="Disordered" evidence="1">
    <location>
        <begin position="59"/>
        <end position="107"/>
    </location>
</feature>
<dbReference type="EMBL" id="PUIO01000058">
    <property type="protein sequence ID" value="PQP17313.1"/>
    <property type="molecule type" value="Genomic_DNA"/>
</dbReference>
<gene>
    <name evidence="3" type="ORF">C5613_34670</name>
</gene>
<feature type="compositionally biased region" description="Pro residues" evidence="1">
    <location>
        <begin position="84"/>
        <end position="107"/>
    </location>
</feature>